<evidence type="ECO:0000313" key="3">
    <source>
        <dbReference type="Proteomes" id="UP000285794"/>
    </source>
</evidence>
<sequence length="67" mass="7649">MKLIKFLLIMSTFLIMVASVLNLLHSTGEAGDKTGIYIEVFVMFILTLTMVLVNNMEKKIKDLEQEK</sequence>
<gene>
    <name evidence="2" type="ORF">DWB61_10025</name>
</gene>
<accession>A0A425Y132</accession>
<keyword evidence="1" id="KW-0472">Membrane</keyword>
<comment type="caution">
    <text evidence="2">The sequence shown here is derived from an EMBL/GenBank/DDBJ whole genome shotgun (WGS) entry which is preliminary data.</text>
</comment>
<evidence type="ECO:0000256" key="1">
    <source>
        <dbReference type="SAM" id="Phobius"/>
    </source>
</evidence>
<reference evidence="2 3" key="1">
    <citation type="submission" date="2018-07" db="EMBL/GenBank/DDBJ databases">
        <title>Draft genome sequence of Ancylomarina sp. M1P.</title>
        <authorList>
            <person name="Yadav S."/>
            <person name="Villanueva L."/>
            <person name="Damste J.S.S."/>
        </authorList>
    </citation>
    <scope>NUCLEOTIDE SEQUENCE [LARGE SCALE GENOMIC DNA]</scope>
    <source>
        <strain evidence="2 3">M1P</strain>
    </source>
</reference>
<dbReference type="AlphaFoldDB" id="A0A425Y132"/>
<keyword evidence="3" id="KW-1185">Reference proteome</keyword>
<evidence type="ECO:0000313" key="2">
    <source>
        <dbReference type="EMBL" id="RRG21607.1"/>
    </source>
</evidence>
<protein>
    <submittedName>
        <fullName evidence="2">Uncharacterized protein</fullName>
    </submittedName>
</protein>
<proteinExistence type="predicted"/>
<feature type="transmembrane region" description="Helical" evidence="1">
    <location>
        <begin position="36"/>
        <end position="53"/>
    </location>
</feature>
<dbReference type="Proteomes" id="UP000285794">
    <property type="component" value="Unassembled WGS sequence"/>
</dbReference>
<keyword evidence="1" id="KW-1133">Transmembrane helix</keyword>
<dbReference type="EMBL" id="QQWG01000008">
    <property type="protein sequence ID" value="RRG21607.1"/>
    <property type="molecule type" value="Genomic_DNA"/>
</dbReference>
<keyword evidence="1" id="KW-0812">Transmembrane</keyword>
<name>A0A425Y132_9BACT</name>
<organism evidence="2 3">
    <name type="scientific">Ancylomarina euxinus</name>
    <dbReference type="NCBI Taxonomy" id="2283627"/>
    <lineage>
        <taxon>Bacteria</taxon>
        <taxon>Pseudomonadati</taxon>
        <taxon>Bacteroidota</taxon>
        <taxon>Bacteroidia</taxon>
        <taxon>Marinilabiliales</taxon>
        <taxon>Marinifilaceae</taxon>
        <taxon>Ancylomarina</taxon>
    </lineage>
</organism>
<feature type="transmembrane region" description="Helical" evidence="1">
    <location>
        <begin position="7"/>
        <end position="24"/>
    </location>
</feature>